<dbReference type="EMBL" id="JAGSOV010000037">
    <property type="protein sequence ID" value="MCO1656775.1"/>
    <property type="molecule type" value="Genomic_DNA"/>
</dbReference>
<organism evidence="4 5">
    <name type="scientific">Pseudonocardia humida</name>
    <dbReference type="NCBI Taxonomy" id="2800819"/>
    <lineage>
        <taxon>Bacteria</taxon>
        <taxon>Bacillati</taxon>
        <taxon>Actinomycetota</taxon>
        <taxon>Actinomycetes</taxon>
        <taxon>Pseudonocardiales</taxon>
        <taxon>Pseudonocardiaceae</taxon>
        <taxon>Pseudonocardia</taxon>
    </lineage>
</organism>
<comment type="caution">
    <text evidence="4">The sequence shown here is derived from an EMBL/GenBank/DDBJ whole genome shotgun (WGS) entry which is preliminary data.</text>
</comment>
<keyword evidence="2" id="KW-1133">Transmembrane helix</keyword>
<keyword evidence="2" id="KW-0812">Transmembrane</keyword>
<evidence type="ECO:0000313" key="5">
    <source>
        <dbReference type="Proteomes" id="UP001165283"/>
    </source>
</evidence>
<feature type="domain" description="DUF5667" evidence="3">
    <location>
        <begin position="168"/>
        <end position="246"/>
    </location>
</feature>
<feature type="compositionally biased region" description="Low complexity" evidence="1">
    <location>
        <begin position="364"/>
        <end position="375"/>
    </location>
</feature>
<accession>A0ABT1A1A4</accession>
<feature type="compositionally biased region" description="Gly residues" evidence="1">
    <location>
        <begin position="376"/>
        <end position="391"/>
    </location>
</feature>
<feature type="transmembrane region" description="Helical" evidence="2">
    <location>
        <begin position="143"/>
        <end position="164"/>
    </location>
</feature>
<dbReference type="Proteomes" id="UP001165283">
    <property type="component" value="Unassembled WGS sequence"/>
</dbReference>
<evidence type="ECO:0000256" key="2">
    <source>
        <dbReference type="SAM" id="Phobius"/>
    </source>
</evidence>
<feature type="compositionally biased region" description="Acidic residues" evidence="1">
    <location>
        <begin position="397"/>
        <end position="411"/>
    </location>
</feature>
<dbReference type="Pfam" id="PF18915">
    <property type="entry name" value="DUF5667"/>
    <property type="match status" value="1"/>
</dbReference>
<proteinExistence type="predicted"/>
<feature type="region of interest" description="Disordered" evidence="1">
    <location>
        <begin position="63"/>
        <end position="87"/>
    </location>
</feature>
<evidence type="ECO:0000259" key="3">
    <source>
        <dbReference type="Pfam" id="PF18915"/>
    </source>
</evidence>
<gene>
    <name evidence="4" type="ORF">KDL28_17080</name>
</gene>
<name>A0ABT1A1A4_9PSEU</name>
<dbReference type="InterPro" id="IPR043725">
    <property type="entry name" value="DUF5667"/>
</dbReference>
<evidence type="ECO:0000313" key="4">
    <source>
        <dbReference type="EMBL" id="MCO1656775.1"/>
    </source>
</evidence>
<feature type="region of interest" description="Disordered" evidence="1">
    <location>
        <begin position="315"/>
        <end position="435"/>
    </location>
</feature>
<dbReference type="RefSeq" id="WP_252439826.1">
    <property type="nucleotide sequence ID" value="NZ_JAGSOV010000037.1"/>
</dbReference>
<keyword evidence="5" id="KW-1185">Reference proteome</keyword>
<keyword evidence="2" id="KW-0472">Membrane</keyword>
<evidence type="ECO:0000256" key="1">
    <source>
        <dbReference type="SAM" id="MobiDB-lite"/>
    </source>
</evidence>
<reference evidence="4" key="1">
    <citation type="submission" date="2021-04" db="EMBL/GenBank/DDBJ databases">
        <title>Pseudonocardia sp. nov., isolated from sandy soil of mangrove forest.</title>
        <authorList>
            <person name="Zan Z."/>
            <person name="Huang R."/>
            <person name="Liu W."/>
        </authorList>
    </citation>
    <scope>NUCLEOTIDE SEQUENCE</scope>
    <source>
        <strain evidence="4">S2-4</strain>
    </source>
</reference>
<protein>
    <recommendedName>
        <fullName evidence="3">DUF5667 domain-containing protein</fullName>
    </recommendedName>
</protein>
<feature type="compositionally biased region" description="Gly residues" evidence="1">
    <location>
        <begin position="345"/>
        <end position="361"/>
    </location>
</feature>
<sequence>MPAGDEEIFATAVDRGTHPAFAGDVELARDLELVALLQAGGPELAPQPDERARARAAVFARLAAAEDPSDHAEVPGTEPVRSGGPPQGTALLEAVVDEPEPEPAPEPIDELARLRRTRGARRHAMPSRRADAETRRPPIGGRIVVVAAAAVLGTAVLGGAGVLASRNALPGDGLYPVKRVAESAGLAMTFDETERGRRHLDLASTRIGEVEQLLAQDGAEMDPEVFRSGLQEFDTEADEGYRLLLSAEESRAAAEAEWQAWAADQAARLAALRGDLPAPAATGAAGSLERLEQLSGPGTLDGACGDGACTDATTDAGLPGTAATGTAPTDPAQAGRTGAPPTGQSGSGGGSGQGGQQGGGQDSLLPGLLPEDPLGGVVGGSGDQGPAGSGPSGSSSSDDEQGGSDDSDDPGGSDGGLPPVEVPPLLPGLPGVSIG</sequence>
<feature type="compositionally biased region" description="Low complexity" evidence="1">
    <location>
        <begin position="315"/>
        <end position="335"/>
    </location>
</feature>